<keyword evidence="2 4" id="KW-0472">Membrane</keyword>
<comment type="function">
    <text evidence="4">Part of the outer membrane protein assembly complex, which is involved in assembly and insertion of beta-barrel proteins into the outer membrane.</text>
</comment>
<evidence type="ECO:0000256" key="3">
    <source>
        <dbReference type="ARBA" id="ARBA00023237"/>
    </source>
</evidence>
<dbReference type="GO" id="GO:0043165">
    <property type="term" value="P:Gram-negative-bacterium-type cell outer membrane assembly"/>
    <property type="evidence" value="ECO:0007669"/>
    <property type="project" value="UniProtKB-UniRule"/>
</dbReference>
<dbReference type="InterPro" id="IPR011047">
    <property type="entry name" value="Quinoprotein_ADH-like_sf"/>
</dbReference>
<keyword evidence="4" id="KW-0564">Palmitate</keyword>
<comment type="subunit">
    <text evidence="4">Part of the Bam complex.</text>
</comment>
<feature type="signal peptide" evidence="5">
    <location>
        <begin position="1"/>
        <end position="19"/>
    </location>
</feature>
<evidence type="ECO:0000256" key="5">
    <source>
        <dbReference type="SAM" id="SignalP"/>
    </source>
</evidence>
<reference evidence="7" key="1">
    <citation type="submission" date="2020-09" db="EMBL/GenBank/DDBJ databases">
        <title>Genome seq and assembly of Limnohabitants sp.</title>
        <authorList>
            <person name="Chhetri G."/>
        </authorList>
    </citation>
    <scope>NUCLEOTIDE SEQUENCE</scope>
    <source>
        <strain evidence="7">JUR4</strain>
    </source>
</reference>
<name>A0A927FHW3_9BURK</name>
<keyword evidence="4" id="KW-0449">Lipoprotein</keyword>
<dbReference type="InterPro" id="IPR018391">
    <property type="entry name" value="PQQ_b-propeller_rpt"/>
</dbReference>
<dbReference type="GO" id="GO:0009279">
    <property type="term" value="C:cell outer membrane"/>
    <property type="evidence" value="ECO:0007669"/>
    <property type="project" value="UniProtKB-SubCell"/>
</dbReference>
<evidence type="ECO:0000256" key="2">
    <source>
        <dbReference type="ARBA" id="ARBA00023136"/>
    </source>
</evidence>
<evidence type="ECO:0000256" key="1">
    <source>
        <dbReference type="ARBA" id="ARBA00022729"/>
    </source>
</evidence>
<dbReference type="GO" id="GO:0051205">
    <property type="term" value="P:protein insertion into membrane"/>
    <property type="evidence" value="ECO:0007669"/>
    <property type="project" value="UniProtKB-UniRule"/>
</dbReference>
<dbReference type="RefSeq" id="WP_191819461.1">
    <property type="nucleotide sequence ID" value="NZ_JACYFT010000002.1"/>
</dbReference>
<protein>
    <recommendedName>
        <fullName evidence="4">Outer membrane protein assembly factor BamB</fullName>
    </recommendedName>
</protein>
<accession>A0A927FHW3</accession>
<organism evidence="7 8">
    <name type="scientific">Limnohabitans radicicola</name>
    <dbReference type="NCBI Taxonomy" id="2771427"/>
    <lineage>
        <taxon>Bacteria</taxon>
        <taxon>Pseudomonadati</taxon>
        <taxon>Pseudomonadota</taxon>
        <taxon>Betaproteobacteria</taxon>
        <taxon>Burkholderiales</taxon>
        <taxon>Comamonadaceae</taxon>
        <taxon>Limnohabitans</taxon>
    </lineage>
</organism>
<evidence type="ECO:0000256" key="4">
    <source>
        <dbReference type="HAMAP-Rule" id="MF_00923"/>
    </source>
</evidence>
<dbReference type="SMART" id="SM00564">
    <property type="entry name" value="PQQ"/>
    <property type="match status" value="3"/>
</dbReference>
<evidence type="ECO:0000313" key="7">
    <source>
        <dbReference type="EMBL" id="MBD8050996.1"/>
    </source>
</evidence>
<comment type="similarity">
    <text evidence="4">Belongs to the BamB family.</text>
</comment>
<dbReference type="PROSITE" id="PS51257">
    <property type="entry name" value="PROKAR_LIPOPROTEIN"/>
    <property type="match status" value="1"/>
</dbReference>
<dbReference type="InterPro" id="IPR017687">
    <property type="entry name" value="BamB"/>
</dbReference>
<dbReference type="EMBL" id="JACYFT010000002">
    <property type="protein sequence ID" value="MBD8050996.1"/>
    <property type="molecule type" value="Genomic_DNA"/>
</dbReference>
<feature type="chain" id="PRO_5036769010" description="Outer membrane protein assembly factor BamB" evidence="5">
    <location>
        <begin position="20"/>
        <end position="374"/>
    </location>
</feature>
<dbReference type="AlphaFoldDB" id="A0A927FHW3"/>
<dbReference type="InterPro" id="IPR015943">
    <property type="entry name" value="WD40/YVTN_repeat-like_dom_sf"/>
</dbReference>
<dbReference type="NCBIfam" id="TIGR03300">
    <property type="entry name" value="assembly_YfgL"/>
    <property type="match status" value="1"/>
</dbReference>
<dbReference type="PANTHER" id="PTHR34512:SF30">
    <property type="entry name" value="OUTER MEMBRANE PROTEIN ASSEMBLY FACTOR BAMB"/>
    <property type="match status" value="1"/>
</dbReference>
<dbReference type="PANTHER" id="PTHR34512">
    <property type="entry name" value="CELL SURFACE PROTEIN"/>
    <property type="match status" value="1"/>
</dbReference>
<dbReference type="Gene3D" id="2.130.10.10">
    <property type="entry name" value="YVTN repeat-like/Quinoprotein amine dehydrogenase"/>
    <property type="match status" value="1"/>
</dbReference>
<comment type="subcellular location">
    <subcellularLocation>
        <location evidence="4">Cell outer membrane</location>
        <topology evidence="4">Lipid-anchor</topology>
    </subcellularLocation>
</comment>
<evidence type="ECO:0000259" key="6">
    <source>
        <dbReference type="Pfam" id="PF13360"/>
    </source>
</evidence>
<dbReference type="InterPro" id="IPR002372">
    <property type="entry name" value="PQQ_rpt_dom"/>
</dbReference>
<evidence type="ECO:0000313" key="8">
    <source>
        <dbReference type="Proteomes" id="UP000647424"/>
    </source>
</evidence>
<keyword evidence="3 4" id="KW-0998">Cell outer membrane</keyword>
<sequence length="374" mass="39833">MGQLLFRCLTAVAAAVVVAACSSTAEKPQPAPLPTFTAQFQVQKVWSSKLGEVTTPLSAAVSGTRVAIASTAGELALIDAQSGTDVWRLNLKDRIQAGVGGDGQRFAVVTQNNELVTVESGREIWRQKLQAGTFTAPLVAGGRVFVLTADRTALAFDGASGQRLWAQQRNADPLVLRQSGVLAAWNDTLLAGFEGRLLGLNPLTGLPRWESVVGSSRGTNEVERLVDLVSGLNRQGNTVCARSFQTSVACIDASRGTVQWTRAAQGHTGLEGDEARVYGAESDSKVQAWNRQNGQPVWTQEALRFRGLGAPLVMGRALVLGDEAGLLHFLSREDGKVLQRLSTDGTTVAMRPVLAGQTLVIVNRSGQISGYRTE</sequence>
<keyword evidence="8" id="KW-1185">Reference proteome</keyword>
<dbReference type="SUPFAM" id="SSF50998">
    <property type="entry name" value="Quinoprotein alcohol dehydrogenase-like"/>
    <property type="match status" value="1"/>
</dbReference>
<dbReference type="Pfam" id="PF13360">
    <property type="entry name" value="PQQ_2"/>
    <property type="match status" value="1"/>
</dbReference>
<proteinExistence type="inferred from homology"/>
<gene>
    <name evidence="4 7" type="primary">bamB</name>
    <name evidence="7" type="ORF">IC609_10600</name>
</gene>
<keyword evidence="1 4" id="KW-0732">Signal</keyword>
<feature type="domain" description="Pyrrolo-quinoline quinone repeat" evidence="6">
    <location>
        <begin position="73"/>
        <end position="300"/>
    </location>
</feature>
<dbReference type="HAMAP" id="MF_00923">
    <property type="entry name" value="OM_assembly_BamB"/>
    <property type="match status" value="1"/>
</dbReference>
<comment type="caution">
    <text evidence="7">The sequence shown here is derived from an EMBL/GenBank/DDBJ whole genome shotgun (WGS) entry which is preliminary data.</text>
</comment>
<dbReference type="Proteomes" id="UP000647424">
    <property type="component" value="Unassembled WGS sequence"/>
</dbReference>